<evidence type="ECO:0000313" key="1">
    <source>
        <dbReference type="Proteomes" id="UP000887540"/>
    </source>
</evidence>
<proteinExistence type="predicted"/>
<name>A0A914DKQ2_9BILA</name>
<accession>A0A914DKQ2</accession>
<protein>
    <submittedName>
        <fullName evidence="2">Uncharacterized protein</fullName>
    </submittedName>
</protein>
<dbReference type="WBParaSite" id="ACRNAN_scaffold282.g8652.t1">
    <property type="protein sequence ID" value="ACRNAN_scaffold282.g8652.t1"/>
    <property type="gene ID" value="ACRNAN_scaffold282.g8652"/>
</dbReference>
<sequence>MVFSIEGYNLGRKDPRNTLIISSDEVKQEWREFFEHDPPENMPAKHFSIPVTQKSAISQSQFSRIKLSMYMKN</sequence>
<keyword evidence="1" id="KW-1185">Reference proteome</keyword>
<reference evidence="2" key="1">
    <citation type="submission" date="2022-11" db="UniProtKB">
        <authorList>
            <consortium name="WormBaseParasite"/>
        </authorList>
    </citation>
    <scope>IDENTIFICATION</scope>
</reference>
<dbReference type="Proteomes" id="UP000887540">
    <property type="component" value="Unplaced"/>
</dbReference>
<organism evidence="1 2">
    <name type="scientific">Acrobeloides nanus</name>
    <dbReference type="NCBI Taxonomy" id="290746"/>
    <lineage>
        <taxon>Eukaryota</taxon>
        <taxon>Metazoa</taxon>
        <taxon>Ecdysozoa</taxon>
        <taxon>Nematoda</taxon>
        <taxon>Chromadorea</taxon>
        <taxon>Rhabditida</taxon>
        <taxon>Tylenchina</taxon>
        <taxon>Cephalobomorpha</taxon>
        <taxon>Cephaloboidea</taxon>
        <taxon>Cephalobidae</taxon>
        <taxon>Acrobeloides</taxon>
    </lineage>
</organism>
<evidence type="ECO:0000313" key="2">
    <source>
        <dbReference type="WBParaSite" id="ACRNAN_scaffold282.g8652.t1"/>
    </source>
</evidence>
<dbReference type="AlphaFoldDB" id="A0A914DKQ2"/>